<reference evidence="1 2" key="1">
    <citation type="submission" date="2024-03" db="EMBL/GenBank/DDBJ databases">
        <title>Genome-scale model development and genomic sequencing of the oleaginous clade Lipomyces.</title>
        <authorList>
            <consortium name="Lawrence Berkeley National Laboratory"/>
            <person name="Czajka J.J."/>
            <person name="Han Y."/>
            <person name="Kim J."/>
            <person name="Mondo S.J."/>
            <person name="Hofstad B.A."/>
            <person name="Robles A."/>
            <person name="Haridas S."/>
            <person name="Riley R."/>
            <person name="LaButti K."/>
            <person name="Pangilinan J."/>
            <person name="Andreopoulos W."/>
            <person name="Lipzen A."/>
            <person name="Yan J."/>
            <person name="Wang M."/>
            <person name="Ng V."/>
            <person name="Grigoriev I.V."/>
            <person name="Spatafora J.W."/>
            <person name="Magnuson J.K."/>
            <person name="Baker S.E."/>
            <person name="Pomraning K.R."/>
        </authorList>
    </citation>
    <scope>NUCLEOTIDE SEQUENCE [LARGE SCALE GENOMIC DNA]</scope>
    <source>
        <strain evidence="1 2">Phaff 52-87</strain>
    </source>
</reference>
<dbReference type="PANTHER" id="PTHR11799">
    <property type="entry name" value="PARAOXONASE"/>
    <property type="match status" value="1"/>
</dbReference>
<protein>
    <recommendedName>
        <fullName evidence="3">Arylesterase</fullName>
    </recommendedName>
</protein>
<sequence length="400" mass="44647">MAPPGMYIVYGIGIFLAFLSKEFFPHPATWLPVALPPQDRYTSSSLAVNNDNCKLIYGAEGCEDVAVDKLTGEVYMGCGSVEGRMSFFPPQNHHKVRPKFKQMPMQDSVVLFDPQTEQLKTLELRGYHDREDFILHGMNVFYPPDKPDTRIIFFVNHQRGSSIISVFKYTTGTDYLEFLHDIRSPYIVTPNAVVAVSETSFYITNDHKYRKGTWRAIEDTMGPFLWANIVFCEFSYSTNHPKCSIKNKNYFSYANGILLVDGGKKLVVTDTRLAKLSVFSVDPLTHNLDLELAVSVHASMDNISELPSGDILVAAFPNGASIWPKIEAPFNEDVVSESMALLFKKNESFAIPHVVFWDDGHQMSVMTSASYDVKSGKLIGGGVCAPGVFVCNLDKSVFGL</sequence>
<dbReference type="Proteomes" id="UP001498771">
    <property type="component" value="Unassembled WGS sequence"/>
</dbReference>
<evidence type="ECO:0000313" key="2">
    <source>
        <dbReference type="Proteomes" id="UP001498771"/>
    </source>
</evidence>
<name>A0ABR1F274_9ASCO</name>
<dbReference type="InterPro" id="IPR051288">
    <property type="entry name" value="Serum_paraoxonase/arylesterase"/>
</dbReference>
<keyword evidence="2" id="KW-1185">Reference proteome</keyword>
<dbReference type="GeneID" id="90040798"/>
<gene>
    <name evidence="1" type="ORF">BZA70DRAFT_64221</name>
</gene>
<dbReference type="EMBL" id="JBBJBU010000010">
    <property type="protein sequence ID" value="KAK7203922.1"/>
    <property type="molecule type" value="Genomic_DNA"/>
</dbReference>
<evidence type="ECO:0000313" key="1">
    <source>
        <dbReference type="EMBL" id="KAK7203922.1"/>
    </source>
</evidence>
<dbReference type="PANTHER" id="PTHR11799:SF12">
    <property type="entry name" value="PARAOXONASE-RELATED"/>
    <property type="match status" value="1"/>
</dbReference>
<accession>A0ABR1F274</accession>
<dbReference type="Gene3D" id="2.120.10.30">
    <property type="entry name" value="TolB, C-terminal domain"/>
    <property type="match status" value="1"/>
</dbReference>
<dbReference type="SUPFAM" id="SSF63829">
    <property type="entry name" value="Calcium-dependent phosphotriesterase"/>
    <property type="match status" value="1"/>
</dbReference>
<dbReference type="RefSeq" id="XP_064766955.1">
    <property type="nucleotide sequence ID" value="XM_064915286.1"/>
</dbReference>
<organism evidence="1 2">
    <name type="scientific">Myxozyma melibiosi</name>
    <dbReference type="NCBI Taxonomy" id="54550"/>
    <lineage>
        <taxon>Eukaryota</taxon>
        <taxon>Fungi</taxon>
        <taxon>Dikarya</taxon>
        <taxon>Ascomycota</taxon>
        <taxon>Saccharomycotina</taxon>
        <taxon>Lipomycetes</taxon>
        <taxon>Lipomycetales</taxon>
        <taxon>Lipomycetaceae</taxon>
        <taxon>Myxozyma</taxon>
    </lineage>
</organism>
<comment type="caution">
    <text evidence="1">The sequence shown here is derived from an EMBL/GenBank/DDBJ whole genome shotgun (WGS) entry which is preliminary data.</text>
</comment>
<dbReference type="InterPro" id="IPR011042">
    <property type="entry name" value="6-blade_b-propeller_TolB-like"/>
</dbReference>
<evidence type="ECO:0008006" key="3">
    <source>
        <dbReference type="Google" id="ProtNLM"/>
    </source>
</evidence>
<proteinExistence type="predicted"/>